<dbReference type="Pfam" id="PF13692">
    <property type="entry name" value="Glyco_trans_1_4"/>
    <property type="match status" value="1"/>
</dbReference>
<dbReference type="SUPFAM" id="SSF53756">
    <property type="entry name" value="UDP-Glycosyltransferase/glycogen phosphorylase"/>
    <property type="match status" value="1"/>
</dbReference>
<dbReference type="EMBL" id="CAFBOL010000023">
    <property type="protein sequence ID" value="CAB4985944.1"/>
    <property type="molecule type" value="Genomic_DNA"/>
</dbReference>
<evidence type="ECO:0000313" key="5">
    <source>
        <dbReference type="EMBL" id="CAB4835681.1"/>
    </source>
</evidence>
<dbReference type="Gene3D" id="3.40.50.2000">
    <property type="entry name" value="Glycogen Phosphorylase B"/>
    <property type="match status" value="2"/>
</dbReference>
<dbReference type="PANTHER" id="PTHR46401">
    <property type="entry name" value="GLYCOSYLTRANSFERASE WBBK-RELATED"/>
    <property type="match status" value="1"/>
</dbReference>
<evidence type="ECO:0000259" key="2">
    <source>
        <dbReference type="Pfam" id="PF13439"/>
    </source>
</evidence>
<dbReference type="EMBL" id="CAFBIY010000083">
    <property type="protein sequence ID" value="CAB4851512.1"/>
    <property type="molecule type" value="Genomic_DNA"/>
</dbReference>
<keyword evidence="1" id="KW-0808">Transferase</keyword>
<protein>
    <submittedName>
        <fullName evidence="5">Unannotated protein</fullName>
    </submittedName>
</protein>
<gene>
    <name evidence="4" type="ORF">UFOPK2656_00178</name>
    <name evidence="5" type="ORF">UFOPK3099_02846</name>
    <name evidence="6" type="ORF">UFOPK3267_01572</name>
    <name evidence="7" type="ORF">UFOPK3651_01740</name>
    <name evidence="8" type="ORF">UFOPK3931_01138</name>
    <name evidence="3" type="ORF">UFOPK4189_01927</name>
</gene>
<dbReference type="AlphaFoldDB" id="A0A6J7ARQ2"/>
<dbReference type="CDD" id="cd03809">
    <property type="entry name" value="GT4_MtfB-like"/>
    <property type="match status" value="1"/>
</dbReference>
<name>A0A6J7ARQ2_9ZZZZ</name>
<reference evidence="5" key="1">
    <citation type="submission" date="2020-05" db="EMBL/GenBank/DDBJ databases">
        <authorList>
            <person name="Chiriac C."/>
            <person name="Salcher M."/>
            <person name="Ghai R."/>
            <person name="Kavagutti S V."/>
        </authorList>
    </citation>
    <scope>NUCLEOTIDE SEQUENCE</scope>
</reference>
<dbReference type="PANTHER" id="PTHR46401:SF2">
    <property type="entry name" value="GLYCOSYLTRANSFERASE WBBK-RELATED"/>
    <property type="match status" value="1"/>
</dbReference>
<accession>A0A6J7ARQ2</accession>
<evidence type="ECO:0000313" key="8">
    <source>
        <dbReference type="EMBL" id="CAB4985944.1"/>
    </source>
</evidence>
<evidence type="ECO:0000256" key="1">
    <source>
        <dbReference type="ARBA" id="ARBA00022679"/>
    </source>
</evidence>
<proteinExistence type="predicted"/>
<evidence type="ECO:0000313" key="3">
    <source>
        <dbReference type="EMBL" id="CAB4364161.1"/>
    </source>
</evidence>
<dbReference type="EMBL" id="CAEZYF010000001">
    <property type="protein sequence ID" value="CAB4703085.1"/>
    <property type="molecule type" value="Genomic_DNA"/>
</dbReference>
<evidence type="ECO:0000313" key="7">
    <source>
        <dbReference type="EMBL" id="CAB4935062.1"/>
    </source>
</evidence>
<dbReference type="GO" id="GO:0009103">
    <property type="term" value="P:lipopolysaccharide biosynthetic process"/>
    <property type="evidence" value="ECO:0007669"/>
    <property type="project" value="TreeGrafter"/>
</dbReference>
<dbReference type="EMBL" id="CAESGF010000011">
    <property type="protein sequence ID" value="CAB4364161.1"/>
    <property type="molecule type" value="Genomic_DNA"/>
</dbReference>
<feature type="domain" description="Glycosyltransferase subfamily 4-like N-terminal" evidence="2">
    <location>
        <begin position="18"/>
        <end position="179"/>
    </location>
</feature>
<dbReference type="EMBL" id="CAFAAV010000328">
    <property type="protein sequence ID" value="CAB4835681.1"/>
    <property type="molecule type" value="Genomic_DNA"/>
</dbReference>
<evidence type="ECO:0000313" key="6">
    <source>
        <dbReference type="EMBL" id="CAB4851512.1"/>
    </source>
</evidence>
<organism evidence="5">
    <name type="scientific">freshwater metagenome</name>
    <dbReference type="NCBI Taxonomy" id="449393"/>
    <lineage>
        <taxon>unclassified sequences</taxon>
        <taxon>metagenomes</taxon>
        <taxon>ecological metagenomes</taxon>
    </lineage>
</organism>
<dbReference type="EMBL" id="CAFBMT010000008">
    <property type="protein sequence ID" value="CAB4935062.1"/>
    <property type="molecule type" value="Genomic_DNA"/>
</dbReference>
<evidence type="ECO:0000313" key="4">
    <source>
        <dbReference type="EMBL" id="CAB4703085.1"/>
    </source>
</evidence>
<dbReference type="InterPro" id="IPR028098">
    <property type="entry name" value="Glyco_trans_4-like_N"/>
</dbReference>
<sequence>MTRPSVLVNMLWCVPGKVGGSEEYLVRQLRGLAELPKPQWHPTVAVARGLAAAHPELAVAATVVEPRFESDSRLRRIAGEITWLRSHSRDAALVHHGGGTAPLMGHRPYVLTIHDLQFRTYPEYFSRKKRAYLGAVIPRSARRAAMVAVPSEYVRECVISAYGVHEDRVMVVPHGIEPALADDATAADELRVRYALGDGPIIVYPAVTHPHKHHEFLLRMMRDHWTDPDLRLVLTGGEGAAEAVVSTCTDSRVKRLGRVPAADRNGLLAMAEAMVFPSQYEGFGAPLIEAMTLGAPVICSDATCMPGIVGDAGLVLPLLPHAWADALVEVGRRRVELVAAGHRRALDFTSRASGAALAEVYTRALKLS</sequence>
<dbReference type="GO" id="GO:0016757">
    <property type="term" value="F:glycosyltransferase activity"/>
    <property type="evidence" value="ECO:0007669"/>
    <property type="project" value="TreeGrafter"/>
</dbReference>
<dbReference type="Pfam" id="PF13439">
    <property type="entry name" value="Glyco_transf_4"/>
    <property type="match status" value="1"/>
</dbReference>